<evidence type="ECO:0000256" key="1">
    <source>
        <dbReference type="ARBA" id="ARBA00004609"/>
    </source>
</evidence>
<dbReference type="Gramene" id="Jr03_21870_p1">
    <property type="protein sequence ID" value="cds.Jr03_21870_p1"/>
    <property type="gene ID" value="Jr03_21870"/>
</dbReference>
<keyword evidence="8" id="KW-0325">Glycoprotein</keyword>
<evidence type="ECO:0000256" key="9">
    <source>
        <dbReference type="ARBA" id="ARBA00024686"/>
    </source>
</evidence>
<sequence>MWILTNNTTCNNKTSLATHYYIQLRSIFMMKQVLFFPFLLFLVFLILHCTTSSAQSPAESPAPSGPVDIIAILKKAGHFATFIRLLRNTDMGEQLNGQLKKSNLGRTLFVPTDSSFSSLKLGTLNALTDKQELQLVQFHILPDFYSELQLQTATNPVHTLAGDSNAGHFQLNVTAATGKEVNITTGAVSTTVEKTIYTDDHLAVYQVGEVLLPLEIFGAAASPTASKPEKKRPSTEDAATTTESSGAFGPNRQAMTAISSGVVVGSLFSFLL</sequence>
<dbReference type="PANTHER" id="PTHR32077">
    <property type="entry name" value="FASCICLIN-LIKE ARABINOGALACTAN PROTEIN"/>
    <property type="match status" value="1"/>
</dbReference>
<dbReference type="RefSeq" id="XP_018847794.1">
    <property type="nucleotide sequence ID" value="XM_018992249.2"/>
</dbReference>
<evidence type="ECO:0000256" key="10">
    <source>
        <dbReference type="SAM" id="MobiDB-lite"/>
    </source>
</evidence>
<dbReference type="InterPro" id="IPR000782">
    <property type="entry name" value="FAS1_domain"/>
</dbReference>
<keyword evidence="4" id="KW-0336">GPI-anchor</keyword>
<comment type="similarity">
    <text evidence="2">Belongs to the fasciclin-like AGP family.</text>
</comment>
<feature type="region of interest" description="Disordered" evidence="10">
    <location>
        <begin position="223"/>
        <end position="251"/>
    </location>
</feature>
<proteinExistence type="inferred from homology"/>
<dbReference type="SMART" id="SM00554">
    <property type="entry name" value="FAS1"/>
    <property type="match status" value="1"/>
</dbReference>
<evidence type="ECO:0000256" key="5">
    <source>
        <dbReference type="ARBA" id="ARBA00022729"/>
    </source>
</evidence>
<evidence type="ECO:0000313" key="12">
    <source>
        <dbReference type="Proteomes" id="UP000235220"/>
    </source>
</evidence>
<name>A0A2I4GV71_JUGRE</name>
<keyword evidence="4" id="KW-0449">Lipoprotein</keyword>
<dbReference type="GO" id="GO:0005886">
    <property type="term" value="C:plasma membrane"/>
    <property type="evidence" value="ECO:0000318"/>
    <property type="project" value="GO_Central"/>
</dbReference>
<evidence type="ECO:0000256" key="8">
    <source>
        <dbReference type="ARBA" id="ARBA00023180"/>
    </source>
</evidence>
<evidence type="ECO:0000256" key="4">
    <source>
        <dbReference type="ARBA" id="ARBA00022622"/>
    </source>
</evidence>
<organism evidence="12 13">
    <name type="scientific">Juglans regia</name>
    <name type="common">English walnut</name>
    <dbReference type="NCBI Taxonomy" id="51240"/>
    <lineage>
        <taxon>Eukaryota</taxon>
        <taxon>Viridiplantae</taxon>
        <taxon>Streptophyta</taxon>
        <taxon>Embryophyta</taxon>
        <taxon>Tracheophyta</taxon>
        <taxon>Spermatophyta</taxon>
        <taxon>Magnoliopsida</taxon>
        <taxon>eudicotyledons</taxon>
        <taxon>Gunneridae</taxon>
        <taxon>Pentapetalae</taxon>
        <taxon>rosids</taxon>
        <taxon>fabids</taxon>
        <taxon>Fagales</taxon>
        <taxon>Juglandaceae</taxon>
        <taxon>Juglans</taxon>
    </lineage>
</organism>
<dbReference type="FunFam" id="2.30.180.10:FF:000006">
    <property type="entry name" value="Fasciclin-like arabinogalactan protein 11"/>
    <property type="match status" value="1"/>
</dbReference>
<dbReference type="InterPro" id="IPR036378">
    <property type="entry name" value="FAS1_dom_sf"/>
</dbReference>
<keyword evidence="5" id="KW-0732">Signal</keyword>
<keyword evidence="12" id="KW-1185">Reference proteome</keyword>
<dbReference type="STRING" id="51240.A0A2I4GV71"/>
<keyword evidence="6" id="KW-0654">Proteoglycan</keyword>
<dbReference type="AlphaFoldDB" id="A0A2I4GV71"/>
<dbReference type="Gene3D" id="2.30.180.10">
    <property type="entry name" value="FAS1 domain"/>
    <property type="match status" value="1"/>
</dbReference>
<keyword evidence="11" id="KW-0812">Transmembrane</keyword>
<dbReference type="SUPFAM" id="SSF82153">
    <property type="entry name" value="FAS1 domain"/>
    <property type="match status" value="1"/>
</dbReference>
<evidence type="ECO:0000256" key="7">
    <source>
        <dbReference type="ARBA" id="ARBA00023136"/>
    </source>
</evidence>
<evidence type="ECO:0000256" key="6">
    <source>
        <dbReference type="ARBA" id="ARBA00022974"/>
    </source>
</evidence>
<evidence type="ECO:0000313" key="13">
    <source>
        <dbReference type="RefSeq" id="XP_018847794.1"/>
    </source>
</evidence>
<evidence type="ECO:0000256" key="11">
    <source>
        <dbReference type="SAM" id="Phobius"/>
    </source>
</evidence>
<dbReference type="GeneID" id="109011166"/>
<comment type="subcellular location">
    <subcellularLocation>
        <location evidence="1">Cell membrane</location>
        <topology evidence="1">Lipid-anchor</topology>
        <topology evidence="1">GPI-anchor</topology>
    </subcellularLocation>
</comment>
<dbReference type="Proteomes" id="UP000235220">
    <property type="component" value="Chromosome 3"/>
</dbReference>
<reference evidence="13" key="1">
    <citation type="submission" date="2025-08" db="UniProtKB">
        <authorList>
            <consortium name="RefSeq"/>
        </authorList>
    </citation>
    <scope>IDENTIFICATION</scope>
    <source>
        <tissue evidence="13">Leaves</tissue>
    </source>
</reference>
<dbReference type="KEGG" id="jre:109011166"/>
<evidence type="ECO:0000256" key="2">
    <source>
        <dbReference type="ARBA" id="ARBA00007843"/>
    </source>
</evidence>
<dbReference type="GO" id="GO:0098552">
    <property type="term" value="C:side of membrane"/>
    <property type="evidence" value="ECO:0007669"/>
    <property type="project" value="UniProtKB-KW"/>
</dbReference>
<protein>
    <submittedName>
        <fullName evidence="13">Fasciclin-like arabinogalactan protein 12</fullName>
    </submittedName>
</protein>
<dbReference type="PANTHER" id="PTHR32077:SF65">
    <property type="entry name" value="FASCICLIN-LIKE ARABINOGALACTAN PROTEIN 11"/>
    <property type="match status" value="1"/>
</dbReference>
<evidence type="ECO:0000256" key="3">
    <source>
        <dbReference type="ARBA" id="ARBA00022475"/>
    </source>
</evidence>
<dbReference type="Pfam" id="PF02469">
    <property type="entry name" value="Fasciclin"/>
    <property type="match status" value="1"/>
</dbReference>
<keyword evidence="11" id="KW-1133">Transmembrane helix</keyword>
<dbReference type="InterPro" id="IPR045003">
    <property type="entry name" value="FLA_A"/>
</dbReference>
<accession>A0A2I4GV71</accession>
<feature type="transmembrane region" description="Helical" evidence="11">
    <location>
        <begin position="33"/>
        <end position="54"/>
    </location>
</feature>
<comment type="function">
    <text evidence="9">May be a cell surface adhesion protein.</text>
</comment>
<keyword evidence="7 11" id="KW-0472">Membrane</keyword>
<feature type="compositionally biased region" description="Low complexity" evidence="10">
    <location>
        <begin position="236"/>
        <end position="245"/>
    </location>
</feature>
<dbReference type="GO" id="GO:0009834">
    <property type="term" value="P:plant-type secondary cell wall biogenesis"/>
    <property type="evidence" value="ECO:0000318"/>
    <property type="project" value="GO_Central"/>
</dbReference>
<dbReference type="OrthoDB" id="286301at2759"/>
<keyword evidence="3" id="KW-1003">Cell membrane</keyword>
<gene>
    <name evidence="13" type="primary">LOC109011166</name>
</gene>
<dbReference type="PROSITE" id="PS50213">
    <property type="entry name" value="FAS1"/>
    <property type="match status" value="1"/>
</dbReference>